<organism evidence="1 2">
    <name type="scientific">Persea americana</name>
    <name type="common">Avocado</name>
    <dbReference type="NCBI Taxonomy" id="3435"/>
    <lineage>
        <taxon>Eukaryota</taxon>
        <taxon>Viridiplantae</taxon>
        <taxon>Streptophyta</taxon>
        <taxon>Embryophyta</taxon>
        <taxon>Tracheophyta</taxon>
        <taxon>Spermatophyta</taxon>
        <taxon>Magnoliopsida</taxon>
        <taxon>Magnoliidae</taxon>
        <taxon>Laurales</taxon>
        <taxon>Lauraceae</taxon>
        <taxon>Persea</taxon>
    </lineage>
</organism>
<accession>A0ACC2KE73</accession>
<evidence type="ECO:0000313" key="1">
    <source>
        <dbReference type="EMBL" id="KAJ8619406.1"/>
    </source>
</evidence>
<proteinExistence type="predicted"/>
<evidence type="ECO:0000313" key="2">
    <source>
        <dbReference type="Proteomes" id="UP001234297"/>
    </source>
</evidence>
<keyword evidence="2" id="KW-1185">Reference proteome</keyword>
<name>A0ACC2KE73_PERAE</name>
<sequence>MERIKSPLCSLHHRHHPYSIQRLQNAVGKLTTKHLLFHHSWLQENSPSLSHCPVKTLQTKPSLSLPQEPRTKQLEKIISKY</sequence>
<dbReference type="EMBL" id="CM056817">
    <property type="protein sequence ID" value="KAJ8619406.1"/>
    <property type="molecule type" value="Genomic_DNA"/>
</dbReference>
<reference evidence="1 2" key="1">
    <citation type="journal article" date="2022" name="Hortic Res">
        <title>A haplotype resolved chromosomal level avocado genome allows analysis of novel avocado genes.</title>
        <authorList>
            <person name="Nath O."/>
            <person name="Fletcher S.J."/>
            <person name="Hayward A."/>
            <person name="Shaw L.M."/>
            <person name="Masouleh A.K."/>
            <person name="Furtado A."/>
            <person name="Henry R.J."/>
            <person name="Mitter N."/>
        </authorList>
    </citation>
    <scope>NUCLEOTIDE SEQUENCE [LARGE SCALE GENOMIC DNA]</scope>
    <source>
        <strain evidence="2">cv. Hass</strain>
    </source>
</reference>
<gene>
    <name evidence="1" type="ORF">MRB53_027935</name>
</gene>
<protein>
    <submittedName>
        <fullName evidence="1">Uncharacterized protein</fullName>
    </submittedName>
</protein>
<dbReference type="Proteomes" id="UP001234297">
    <property type="component" value="Chromosome 9"/>
</dbReference>
<comment type="caution">
    <text evidence="1">The sequence shown here is derived from an EMBL/GenBank/DDBJ whole genome shotgun (WGS) entry which is preliminary data.</text>
</comment>